<organism evidence="1 2">
    <name type="scientific">Hymenobacter segetis</name>
    <dbReference type="NCBI Taxonomy" id="2025509"/>
    <lineage>
        <taxon>Bacteria</taxon>
        <taxon>Pseudomonadati</taxon>
        <taxon>Bacteroidota</taxon>
        <taxon>Cytophagia</taxon>
        <taxon>Cytophagales</taxon>
        <taxon>Hymenobacteraceae</taxon>
        <taxon>Hymenobacter</taxon>
    </lineage>
</organism>
<dbReference type="EMBL" id="JBCEVZ010000087">
    <property type="protein sequence ID" value="MEL5996660.1"/>
    <property type="molecule type" value="Genomic_DNA"/>
</dbReference>
<evidence type="ECO:0000313" key="2">
    <source>
        <dbReference type="Proteomes" id="UP001479606"/>
    </source>
</evidence>
<evidence type="ECO:0000313" key="1">
    <source>
        <dbReference type="EMBL" id="MEL5996660.1"/>
    </source>
</evidence>
<gene>
    <name evidence="1" type="ORF">AAFH49_20795</name>
</gene>
<sequence>ETLRQLGVVLKRAKYFLTCQGEHQPVIGELTEQQVRRQILFGAGSVRSALVTQQLDLFAQAS</sequence>
<comment type="caution">
    <text evidence="1">The sequence shown here is derived from an EMBL/GenBank/DDBJ whole genome shotgun (WGS) entry which is preliminary data.</text>
</comment>
<proteinExistence type="predicted"/>
<protein>
    <submittedName>
        <fullName evidence="1">Radical SAM protein</fullName>
    </submittedName>
</protein>
<accession>A0ABU9M169</accession>
<reference evidence="1 2" key="1">
    <citation type="journal article" date="2018" name="Arch. Microbiol.">
        <title>Hymenobacter segetis sp. nov., isolated from soil.</title>
        <authorList>
            <person name="Ten L.N."/>
            <person name="Lim S.J."/>
            <person name="Kim B.O."/>
            <person name="Kang I.K."/>
            <person name="Jung H.Y."/>
        </authorList>
    </citation>
    <scope>NUCLEOTIDE SEQUENCE [LARGE SCALE GENOMIC DNA]</scope>
    <source>
        <strain evidence="1 2">S7-3-11</strain>
    </source>
</reference>
<dbReference type="Proteomes" id="UP001479606">
    <property type="component" value="Unassembled WGS sequence"/>
</dbReference>
<feature type="non-terminal residue" evidence="1">
    <location>
        <position position="1"/>
    </location>
</feature>
<keyword evidence="2" id="KW-1185">Reference proteome</keyword>
<name>A0ABU9M169_9BACT</name>